<dbReference type="KEGG" id="dwu:DVJ83_00330"/>
<organism evidence="1 2">
    <name type="scientific">Deinococcus wulumuqiensis</name>
    <dbReference type="NCBI Taxonomy" id="980427"/>
    <lineage>
        <taxon>Bacteria</taxon>
        <taxon>Thermotogati</taxon>
        <taxon>Deinococcota</taxon>
        <taxon>Deinococci</taxon>
        <taxon>Deinococcales</taxon>
        <taxon>Deinococcaceae</taxon>
        <taxon>Deinococcus</taxon>
    </lineage>
</organism>
<dbReference type="Proteomes" id="UP000253744">
    <property type="component" value="Chromosome"/>
</dbReference>
<evidence type="ECO:0000313" key="1">
    <source>
        <dbReference type="EMBL" id="AXG97870.1"/>
    </source>
</evidence>
<reference evidence="1 2" key="1">
    <citation type="submission" date="2018-07" db="EMBL/GenBank/DDBJ databases">
        <title>Complete Genome and Methylome Analysis of Deinococcus wulumuqiensis NEB 479.</title>
        <authorList>
            <person name="Fomenkov A."/>
            <person name="Luyten Y."/>
            <person name="Vincze T."/>
            <person name="Anton B.P."/>
            <person name="Clark T."/>
            <person name="Roberts R.J."/>
            <person name="Morgan R.D."/>
        </authorList>
    </citation>
    <scope>NUCLEOTIDE SEQUENCE [LARGE SCALE GENOMIC DNA]</scope>
    <source>
        <strain evidence="1 2">NEB 479</strain>
    </source>
</reference>
<protein>
    <submittedName>
        <fullName evidence="1">Uncharacterized protein</fullName>
    </submittedName>
</protein>
<accession>A0A345IDU8</accession>
<dbReference type="AlphaFoldDB" id="A0A345IDU8"/>
<dbReference type="Gene3D" id="3.40.190.10">
    <property type="entry name" value="Periplasmic binding protein-like II"/>
    <property type="match status" value="2"/>
</dbReference>
<dbReference type="EMBL" id="CP031158">
    <property type="protein sequence ID" value="AXG97870.1"/>
    <property type="molecule type" value="Genomic_DNA"/>
</dbReference>
<evidence type="ECO:0000313" key="2">
    <source>
        <dbReference type="Proteomes" id="UP000253744"/>
    </source>
</evidence>
<dbReference type="SUPFAM" id="SSF53850">
    <property type="entry name" value="Periplasmic binding protein-like II"/>
    <property type="match status" value="1"/>
</dbReference>
<proteinExistence type="predicted"/>
<dbReference type="STRING" id="1288484.GCA_000348665_01535"/>
<sequence>MIRIPIESSRFLDSIRLKGVGKNTDSAIWMHRRRFPDCAGIKRNPYEMKDSAHGKMLKVGQRLTTERVGFAIQKGKASLTGAVNPQMKKMTEDGTYLKLSQKYFGRDVRCK</sequence>
<name>A0A345IDU8_9DEIO</name>
<gene>
    <name evidence="1" type="ORF">DVJ83_00330</name>
</gene>